<accession>A0A081KCX2</accession>
<evidence type="ECO:0000256" key="1">
    <source>
        <dbReference type="SAM" id="Phobius"/>
    </source>
</evidence>
<keyword evidence="1" id="KW-0812">Transmembrane</keyword>
<evidence type="ECO:0000313" key="2">
    <source>
        <dbReference type="EMBL" id="KEI71998.1"/>
    </source>
</evidence>
<keyword evidence="1" id="KW-0472">Membrane</keyword>
<dbReference type="Proteomes" id="UP000027997">
    <property type="component" value="Unassembled WGS sequence"/>
</dbReference>
<keyword evidence="1" id="KW-1133">Transmembrane helix</keyword>
<dbReference type="STRING" id="305900.GV64_15815"/>
<dbReference type="EMBL" id="JOJP01000001">
    <property type="protein sequence ID" value="KEI71998.1"/>
    <property type="molecule type" value="Genomic_DNA"/>
</dbReference>
<sequence>MIESNFLKKWLFVFLIAVGIHLYVMHGVNRYSATKISFVFISISAVITYLYGIYSLNYKYTQDRKIILIAALISVLIAVFSIISVMFLESYTRISTLIAIFAWFWAAMEPVAKEQS</sequence>
<keyword evidence="3" id="KW-1185">Reference proteome</keyword>
<organism evidence="2 3">
    <name type="scientific">Endozoicomonas elysicola</name>
    <dbReference type="NCBI Taxonomy" id="305900"/>
    <lineage>
        <taxon>Bacteria</taxon>
        <taxon>Pseudomonadati</taxon>
        <taxon>Pseudomonadota</taxon>
        <taxon>Gammaproteobacteria</taxon>
        <taxon>Oceanospirillales</taxon>
        <taxon>Endozoicomonadaceae</taxon>
        <taxon>Endozoicomonas</taxon>
    </lineage>
</organism>
<name>A0A081KCX2_9GAMM</name>
<proteinExistence type="predicted"/>
<feature type="transmembrane region" description="Helical" evidence="1">
    <location>
        <begin position="36"/>
        <end position="54"/>
    </location>
</feature>
<feature type="transmembrane region" description="Helical" evidence="1">
    <location>
        <begin position="66"/>
        <end position="88"/>
    </location>
</feature>
<reference evidence="2 3" key="1">
    <citation type="submission" date="2014-06" db="EMBL/GenBank/DDBJ databases">
        <title>Whole Genome Sequences of Three Symbiotic Endozoicomonas Bacteria.</title>
        <authorList>
            <person name="Neave M.J."/>
            <person name="Apprill A."/>
            <person name="Voolstra C.R."/>
        </authorList>
    </citation>
    <scope>NUCLEOTIDE SEQUENCE [LARGE SCALE GENOMIC DNA]</scope>
    <source>
        <strain evidence="2 3">DSM 22380</strain>
    </source>
</reference>
<feature type="transmembrane region" description="Helical" evidence="1">
    <location>
        <begin position="7"/>
        <end position="24"/>
    </location>
</feature>
<protein>
    <submittedName>
        <fullName evidence="2">Uncharacterized protein</fullName>
    </submittedName>
</protein>
<dbReference type="AlphaFoldDB" id="A0A081KCX2"/>
<dbReference type="RefSeq" id="WP_020584449.1">
    <property type="nucleotide sequence ID" value="NZ_JOJP01000001.1"/>
</dbReference>
<evidence type="ECO:0000313" key="3">
    <source>
        <dbReference type="Proteomes" id="UP000027997"/>
    </source>
</evidence>
<gene>
    <name evidence="2" type="ORF">GV64_15815</name>
</gene>
<comment type="caution">
    <text evidence="2">The sequence shown here is derived from an EMBL/GenBank/DDBJ whole genome shotgun (WGS) entry which is preliminary data.</text>
</comment>